<gene>
    <name evidence="2" type="ORF">FisN_2Lh319</name>
</gene>
<dbReference type="EMBL" id="BDSP01000218">
    <property type="protein sequence ID" value="GAX25034.1"/>
    <property type="molecule type" value="Genomic_DNA"/>
</dbReference>
<accession>A0A1Z5KFE2</accession>
<organism evidence="2 3">
    <name type="scientific">Fistulifera solaris</name>
    <name type="common">Oleaginous diatom</name>
    <dbReference type="NCBI Taxonomy" id="1519565"/>
    <lineage>
        <taxon>Eukaryota</taxon>
        <taxon>Sar</taxon>
        <taxon>Stramenopiles</taxon>
        <taxon>Ochrophyta</taxon>
        <taxon>Bacillariophyta</taxon>
        <taxon>Bacillariophyceae</taxon>
        <taxon>Bacillariophycidae</taxon>
        <taxon>Naviculales</taxon>
        <taxon>Naviculaceae</taxon>
        <taxon>Fistulifera</taxon>
    </lineage>
</organism>
<evidence type="ECO:0000313" key="3">
    <source>
        <dbReference type="Proteomes" id="UP000198406"/>
    </source>
</evidence>
<dbReference type="OrthoDB" id="5977965at2759"/>
<feature type="signal peptide" evidence="1">
    <location>
        <begin position="1"/>
        <end position="21"/>
    </location>
</feature>
<reference evidence="2 3" key="1">
    <citation type="journal article" date="2015" name="Plant Cell">
        <title>Oil accumulation by the oleaginous diatom Fistulifera solaris as revealed by the genome and transcriptome.</title>
        <authorList>
            <person name="Tanaka T."/>
            <person name="Maeda Y."/>
            <person name="Veluchamy A."/>
            <person name="Tanaka M."/>
            <person name="Abida H."/>
            <person name="Marechal E."/>
            <person name="Bowler C."/>
            <person name="Muto M."/>
            <person name="Sunaga Y."/>
            <person name="Tanaka M."/>
            <person name="Yoshino T."/>
            <person name="Taniguchi T."/>
            <person name="Fukuda Y."/>
            <person name="Nemoto M."/>
            <person name="Matsumoto M."/>
            <person name="Wong P.S."/>
            <person name="Aburatani S."/>
            <person name="Fujibuchi W."/>
        </authorList>
    </citation>
    <scope>NUCLEOTIDE SEQUENCE [LARGE SCALE GENOMIC DNA]</scope>
    <source>
        <strain evidence="2 3">JPCC DA0580</strain>
    </source>
</reference>
<dbReference type="InParanoid" id="A0A1Z5KFE2"/>
<proteinExistence type="predicted"/>
<dbReference type="Proteomes" id="UP000198406">
    <property type="component" value="Unassembled WGS sequence"/>
</dbReference>
<protein>
    <submittedName>
        <fullName evidence="2">Uncharacterized protein</fullName>
    </submittedName>
</protein>
<keyword evidence="1" id="KW-0732">Signal</keyword>
<name>A0A1Z5KFE2_FISSO</name>
<dbReference type="AlphaFoldDB" id="A0A1Z5KFE2"/>
<evidence type="ECO:0000256" key="1">
    <source>
        <dbReference type="SAM" id="SignalP"/>
    </source>
</evidence>
<feature type="chain" id="PRO_5012396600" evidence="1">
    <location>
        <begin position="22"/>
        <end position="272"/>
    </location>
</feature>
<sequence>MLFRSSLVAALSAAFLQSAAAEITTDVVGKSGKIKIFDAAGIREDRNAIMMTMDFLYELDANEKIVGKKGSQKHGTQTFANQQFTFSDVEEVTYSNVTADYFSFEANVYEAGSIKVETYVFREDGVITTSAEETFDVFAGDFKFSIELIDWKWCDPCDSNEYGAFVDVGIELKGSKAEPSEEDLGGGIPVILSSKILADDVVIDMPAGYPKVVSKDAYDLDGDGVEDGDGGGKKLFIFRFPKEGGAALYDYDPIIRTGGETCGIFCRALPCL</sequence>
<keyword evidence="3" id="KW-1185">Reference proteome</keyword>
<comment type="caution">
    <text evidence="2">The sequence shown here is derived from an EMBL/GenBank/DDBJ whole genome shotgun (WGS) entry which is preliminary data.</text>
</comment>
<evidence type="ECO:0000313" key="2">
    <source>
        <dbReference type="EMBL" id="GAX25034.1"/>
    </source>
</evidence>